<organism evidence="2 3">
    <name type="scientific">Planococcus rifietoensis</name>
    <dbReference type="NCBI Taxonomy" id="200991"/>
    <lineage>
        <taxon>Bacteria</taxon>
        <taxon>Bacillati</taxon>
        <taxon>Bacillota</taxon>
        <taxon>Bacilli</taxon>
        <taxon>Bacillales</taxon>
        <taxon>Caryophanaceae</taxon>
        <taxon>Planococcus</taxon>
    </lineage>
</organism>
<protein>
    <submittedName>
        <fullName evidence="2">Uncharacterized protein</fullName>
    </submittedName>
</protein>
<feature type="transmembrane region" description="Helical" evidence="1">
    <location>
        <begin position="86"/>
        <end position="108"/>
    </location>
</feature>
<dbReference type="STRING" id="200991.AUC31_06200"/>
<sequence>MKSERHSKVAAHVFYQQFKWSLWFFSILFAIHIVRIFFLNSGMEAVEGFFVFAYQPVNIFMLVCGIMIVYVFMGQHIHQGISRKEWYKGTALSAIGLALVITLVTLLINGIQYALQQFISLPVGLDNAIAFGAFEGSLSSIAGFFFNALTFYMIGWMIGIGYYRFGWLLGFGFIALALVGFSLNDFFWEGNAYSTLLASWIPQFTPNTSFVVALTGSLLLIAALFVFMVSMTKRVTIKM</sequence>
<dbReference type="OrthoDB" id="2388713at2"/>
<reference evidence="2" key="1">
    <citation type="submission" date="2016-01" db="EMBL/GenBank/DDBJ databases">
        <title>Complete genome of Planococcus rifietoensis type strain M8.</title>
        <authorList>
            <person name="See-Too W.S."/>
        </authorList>
    </citation>
    <scope>NUCLEOTIDE SEQUENCE [LARGE SCALE GENOMIC DNA]</scope>
    <source>
        <strain evidence="2">M8</strain>
    </source>
</reference>
<evidence type="ECO:0000313" key="3">
    <source>
        <dbReference type="Proteomes" id="UP000067683"/>
    </source>
</evidence>
<dbReference type="EMBL" id="CP013659">
    <property type="protein sequence ID" value="ALS74840.1"/>
    <property type="molecule type" value="Genomic_DNA"/>
</dbReference>
<feature type="transmembrane region" description="Helical" evidence="1">
    <location>
        <begin position="51"/>
        <end position="74"/>
    </location>
</feature>
<name>A0A0U2XQK7_9BACL</name>
<dbReference type="KEGG" id="prt:AUC31_06200"/>
<accession>A0A0U2XQK7</accession>
<feature type="transmembrane region" description="Helical" evidence="1">
    <location>
        <begin position="128"/>
        <end position="154"/>
    </location>
</feature>
<gene>
    <name evidence="2" type="ORF">AUC31_06200</name>
</gene>
<dbReference type="AlphaFoldDB" id="A0A0U2XQK7"/>
<evidence type="ECO:0000256" key="1">
    <source>
        <dbReference type="SAM" id="Phobius"/>
    </source>
</evidence>
<dbReference type="RefSeq" id="WP_058381547.1">
    <property type="nucleotide sequence ID" value="NZ_CP013659.2"/>
</dbReference>
<feature type="transmembrane region" description="Helical" evidence="1">
    <location>
        <begin position="20"/>
        <end position="39"/>
    </location>
</feature>
<keyword evidence="1" id="KW-0812">Transmembrane</keyword>
<keyword evidence="1" id="KW-0472">Membrane</keyword>
<keyword evidence="1" id="KW-1133">Transmembrane helix</keyword>
<proteinExistence type="predicted"/>
<keyword evidence="3" id="KW-1185">Reference proteome</keyword>
<evidence type="ECO:0000313" key="2">
    <source>
        <dbReference type="EMBL" id="ALS74840.1"/>
    </source>
</evidence>
<feature type="transmembrane region" description="Helical" evidence="1">
    <location>
        <begin position="166"/>
        <end position="188"/>
    </location>
</feature>
<feature type="transmembrane region" description="Helical" evidence="1">
    <location>
        <begin position="208"/>
        <end position="229"/>
    </location>
</feature>
<dbReference type="Proteomes" id="UP000067683">
    <property type="component" value="Chromosome"/>
</dbReference>